<accession>A0A8T0GTK2</accession>
<keyword evidence="6" id="KW-1185">Reference proteome</keyword>
<feature type="compositionally biased region" description="Acidic residues" evidence="3">
    <location>
        <begin position="92"/>
        <end position="103"/>
    </location>
</feature>
<feature type="compositionally biased region" description="Basic residues" evidence="3">
    <location>
        <begin position="36"/>
        <end position="46"/>
    </location>
</feature>
<dbReference type="OrthoDB" id="29523at2759"/>
<reference evidence="5" key="1">
    <citation type="submission" date="2020-06" db="EMBL/GenBank/DDBJ databases">
        <title>WGS assembly of Ceratodon purpureus strain R40.</title>
        <authorList>
            <person name="Carey S.B."/>
            <person name="Jenkins J."/>
            <person name="Shu S."/>
            <person name="Lovell J.T."/>
            <person name="Sreedasyam A."/>
            <person name="Maumus F."/>
            <person name="Tiley G.P."/>
            <person name="Fernandez-Pozo N."/>
            <person name="Barry K."/>
            <person name="Chen C."/>
            <person name="Wang M."/>
            <person name="Lipzen A."/>
            <person name="Daum C."/>
            <person name="Saski C.A."/>
            <person name="Payton A.C."/>
            <person name="Mcbreen J.C."/>
            <person name="Conrad R.E."/>
            <person name="Kollar L.M."/>
            <person name="Olsson S."/>
            <person name="Huttunen S."/>
            <person name="Landis J.B."/>
            <person name="Wickett N.J."/>
            <person name="Johnson M.G."/>
            <person name="Rensing S.A."/>
            <person name="Grimwood J."/>
            <person name="Schmutz J."/>
            <person name="Mcdaniel S.F."/>
        </authorList>
    </citation>
    <scope>NUCLEOTIDE SEQUENCE</scope>
    <source>
        <strain evidence="5">R40</strain>
    </source>
</reference>
<dbReference type="EMBL" id="CM026430">
    <property type="protein sequence ID" value="KAG0563031.1"/>
    <property type="molecule type" value="Genomic_DNA"/>
</dbReference>
<evidence type="ECO:0000313" key="6">
    <source>
        <dbReference type="Proteomes" id="UP000822688"/>
    </source>
</evidence>
<dbReference type="PANTHER" id="PTHR23149">
    <property type="entry name" value="G PATCH DOMAIN CONTAINING PROTEIN"/>
    <property type="match status" value="1"/>
</dbReference>
<feature type="domain" description="G-patch" evidence="4">
    <location>
        <begin position="12"/>
        <end position="58"/>
    </location>
</feature>
<gene>
    <name evidence="5" type="ORF">KC19_9G191600</name>
</gene>
<evidence type="ECO:0000256" key="2">
    <source>
        <dbReference type="ARBA" id="ARBA00023242"/>
    </source>
</evidence>
<evidence type="ECO:0000313" key="5">
    <source>
        <dbReference type="EMBL" id="KAG0563031.1"/>
    </source>
</evidence>
<dbReference type="PROSITE" id="PS50174">
    <property type="entry name" value="G_PATCH"/>
    <property type="match status" value="1"/>
</dbReference>
<feature type="compositionally biased region" description="Basic and acidic residues" evidence="3">
    <location>
        <begin position="305"/>
        <end position="317"/>
    </location>
</feature>
<evidence type="ECO:0000256" key="1">
    <source>
        <dbReference type="ARBA" id="ARBA00004123"/>
    </source>
</evidence>
<feature type="region of interest" description="Disordered" evidence="3">
    <location>
        <begin position="282"/>
        <end position="330"/>
    </location>
</feature>
<keyword evidence="2" id="KW-0539">Nucleus</keyword>
<name>A0A8T0GTK2_CERPU</name>
<dbReference type="Proteomes" id="UP000822688">
    <property type="component" value="Chromosome 9"/>
</dbReference>
<dbReference type="GO" id="GO:0005730">
    <property type="term" value="C:nucleolus"/>
    <property type="evidence" value="ECO:0007669"/>
    <property type="project" value="TreeGrafter"/>
</dbReference>
<comment type="caution">
    <text evidence="5">The sequence shown here is derived from an EMBL/GenBank/DDBJ whole genome shotgun (WGS) entry which is preliminary data.</text>
</comment>
<dbReference type="SMART" id="SM00443">
    <property type="entry name" value="G_patch"/>
    <property type="match status" value="1"/>
</dbReference>
<dbReference type="InterPro" id="IPR050656">
    <property type="entry name" value="PINX1"/>
</dbReference>
<dbReference type="InterPro" id="IPR058719">
    <property type="entry name" value="WHD_LYAR"/>
</dbReference>
<dbReference type="PANTHER" id="PTHR23149:SF9">
    <property type="entry name" value="G PATCH DOMAIN-CONTAINING PROTEIN 4"/>
    <property type="match status" value="1"/>
</dbReference>
<evidence type="ECO:0000259" key="4">
    <source>
        <dbReference type="PROSITE" id="PS50174"/>
    </source>
</evidence>
<dbReference type="Pfam" id="PF25879">
    <property type="entry name" value="WHD_LYAR"/>
    <property type="match status" value="1"/>
</dbReference>
<proteinExistence type="predicted"/>
<protein>
    <recommendedName>
        <fullName evidence="4">G-patch domain-containing protein</fullName>
    </recommendedName>
</protein>
<feature type="region of interest" description="Disordered" evidence="3">
    <location>
        <begin position="28"/>
        <end position="59"/>
    </location>
</feature>
<organism evidence="5 6">
    <name type="scientific">Ceratodon purpureus</name>
    <name type="common">Fire moss</name>
    <name type="synonym">Dicranum purpureum</name>
    <dbReference type="NCBI Taxonomy" id="3225"/>
    <lineage>
        <taxon>Eukaryota</taxon>
        <taxon>Viridiplantae</taxon>
        <taxon>Streptophyta</taxon>
        <taxon>Embryophyta</taxon>
        <taxon>Bryophyta</taxon>
        <taxon>Bryophytina</taxon>
        <taxon>Bryopsida</taxon>
        <taxon>Dicranidae</taxon>
        <taxon>Pseudoditrichales</taxon>
        <taxon>Ditrichaceae</taxon>
        <taxon>Ceratodon</taxon>
    </lineage>
</organism>
<dbReference type="Pfam" id="PF01585">
    <property type="entry name" value="G-patch"/>
    <property type="match status" value="1"/>
</dbReference>
<comment type="subcellular location">
    <subcellularLocation>
        <location evidence="1">Nucleus</location>
    </subcellularLocation>
</comment>
<dbReference type="InterPro" id="IPR000467">
    <property type="entry name" value="G_patch_dom"/>
</dbReference>
<dbReference type="GO" id="GO:0003676">
    <property type="term" value="F:nucleic acid binding"/>
    <property type="evidence" value="ECO:0007669"/>
    <property type="project" value="InterPro"/>
</dbReference>
<feature type="region of interest" description="Disordered" evidence="3">
    <location>
        <begin position="83"/>
        <end position="106"/>
    </location>
</feature>
<dbReference type="AlphaFoldDB" id="A0A8T0GTK2"/>
<evidence type="ECO:0000256" key="3">
    <source>
        <dbReference type="SAM" id="MobiDB-lite"/>
    </source>
</evidence>
<sequence>MEAPILYQGVSKESLAFRLMTQMGWEEGSGLGKNKQGIKSHVRVRQRKDNSGVGTDEQKKAAANWTVNTHIFDNILKNLKVKAAEPETKEDSSDEDSSDDDSVEVAPVVKKVARPQGRYKRREGGKLVKGYSATDLNAILGGEKPNDSPQAPKIVVQEAEMEAVESKNDAIVDEVMFVEMECEENVPMQELAADWWGSKYGFVRGGALGSKQVQVRETVNGERPSQNGRTQFSEQDQENLYNMVNDKATSGKKGLGQGERALKIGGVKVSTRPGQKKVFANIEESDGEDTQEAATNDCQECEPAVENKPEKKRKMDETSGNGAAPQEGSKIKLKELVSQFLTEAPEKRMSLKRLQKRVTASTGLFSSKGDADAFRDKMLKSSKFVVEGKKVSLKSRT</sequence>